<dbReference type="PIRSF" id="PIRSF018266">
    <property type="entry name" value="FecR"/>
    <property type="match status" value="1"/>
</dbReference>
<dbReference type="PANTHER" id="PTHR30273:SF2">
    <property type="entry name" value="PROTEIN FECR"/>
    <property type="match status" value="1"/>
</dbReference>
<dbReference type="HOGENOM" id="CLU_050192_2_2_10"/>
<reference evidence="4 5" key="1">
    <citation type="submission" date="2013-04" db="EMBL/GenBank/DDBJ databases">
        <title>The Genome Sequence of Parabacteroides gordonii DSM 23371.</title>
        <authorList>
            <consortium name="The Broad Institute Genomics Platform"/>
            <person name="Earl A."/>
            <person name="Ward D."/>
            <person name="Feldgarden M."/>
            <person name="Gevers D."/>
            <person name="Martens E."/>
            <person name="Sakamoto M."/>
            <person name="Benno Y."/>
            <person name="Suzuki N."/>
            <person name="Matsunaga N."/>
            <person name="Koshihara K."/>
            <person name="Seki M."/>
            <person name="Komiya H."/>
            <person name="Walker B."/>
            <person name="Young S."/>
            <person name="Zeng Q."/>
            <person name="Gargeya S."/>
            <person name="Fitzgerald M."/>
            <person name="Haas B."/>
            <person name="Abouelleil A."/>
            <person name="Allen A.W."/>
            <person name="Alvarado L."/>
            <person name="Arachchi H.M."/>
            <person name="Berlin A.M."/>
            <person name="Chapman S.B."/>
            <person name="Gainer-Dewar J."/>
            <person name="Goldberg J."/>
            <person name="Griggs A."/>
            <person name="Gujja S."/>
            <person name="Hansen M."/>
            <person name="Howarth C."/>
            <person name="Imamovic A."/>
            <person name="Ireland A."/>
            <person name="Larimer J."/>
            <person name="McCowan C."/>
            <person name="Murphy C."/>
            <person name="Pearson M."/>
            <person name="Poon T.W."/>
            <person name="Priest M."/>
            <person name="Roberts A."/>
            <person name="Saif S."/>
            <person name="Shea T."/>
            <person name="Sisk P."/>
            <person name="Sykes S."/>
            <person name="Wortman J."/>
            <person name="Nusbaum C."/>
            <person name="Birren B."/>
        </authorList>
    </citation>
    <scope>NUCLEOTIDE SEQUENCE [LARGE SCALE GENOMIC DNA]</scope>
    <source>
        <strain evidence="4 5">MS-1</strain>
    </source>
</reference>
<keyword evidence="5" id="KW-1185">Reference proteome</keyword>
<dbReference type="STRING" id="1203610.HMPREF1536_01927"/>
<dbReference type="AlphaFoldDB" id="A0A0F5JJK9"/>
<evidence type="ECO:0000256" key="1">
    <source>
        <dbReference type="SAM" id="Phobius"/>
    </source>
</evidence>
<dbReference type="Gene3D" id="3.55.50.30">
    <property type="match status" value="1"/>
</dbReference>
<proteinExistence type="predicted"/>
<keyword evidence="1" id="KW-0812">Transmembrane</keyword>
<evidence type="ECO:0000313" key="4">
    <source>
        <dbReference type="EMBL" id="KKB57612.1"/>
    </source>
</evidence>
<protein>
    <recommendedName>
        <fullName evidence="6">FecR protein domain-containing protein</fullName>
    </recommendedName>
</protein>
<dbReference type="InterPro" id="IPR006860">
    <property type="entry name" value="FecR"/>
</dbReference>
<evidence type="ECO:0008006" key="6">
    <source>
        <dbReference type="Google" id="ProtNLM"/>
    </source>
</evidence>
<name>A0A0F5JJK9_9BACT</name>
<keyword evidence="1" id="KW-1133">Transmembrane helix</keyword>
<dbReference type="InterPro" id="IPR012373">
    <property type="entry name" value="Ferrdict_sens_TM"/>
</dbReference>
<comment type="caution">
    <text evidence="4">The sequence shown here is derived from an EMBL/GenBank/DDBJ whole genome shotgun (WGS) entry which is preliminary data.</text>
</comment>
<accession>A0A0F5JJK9</accession>
<dbReference type="GO" id="GO:0016989">
    <property type="term" value="F:sigma factor antagonist activity"/>
    <property type="evidence" value="ECO:0007669"/>
    <property type="project" value="TreeGrafter"/>
</dbReference>
<dbReference type="RefSeq" id="WP_028730137.1">
    <property type="nucleotide sequence ID" value="NZ_KE386765.1"/>
</dbReference>
<dbReference type="Proteomes" id="UP000033035">
    <property type="component" value="Unassembled WGS sequence"/>
</dbReference>
<evidence type="ECO:0000259" key="3">
    <source>
        <dbReference type="Pfam" id="PF16344"/>
    </source>
</evidence>
<dbReference type="Pfam" id="PF16344">
    <property type="entry name" value="FecR_C"/>
    <property type="match status" value="1"/>
</dbReference>
<feature type="domain" description="Protein FecR C-terminal" evidence="3">
    <location>
        <begin position="255"/>
        <end position="323"/>
    </location>
</feature>
<feature type="domain" description="FecR protein" evidence="2">
    <location>
        <begin position="123"/>
        <end position="213"/>
    </location>
</feature>
<feature type="transmembrane region" description="Helical" evidence="1">
    <location>
        <begin position="86"/>
        <end position="109"/>
    </location>
</feature>
<dbReference type="PATRIC" id="fig|1203610.3.peg.1977"/>
<dbReference type="InterPro" id="IPR032508">
    <property type="entry name" value="FecR_C"/>
</dbReference>
<sequence length="326" mass="37051">MEEKEHISDHIIDYLLSGEKEVTDPILQEWLDRNGENCQELERYRRIWKESGHYMDPGVFNVDRAWEKVDTSNRQKALLRKRMNNIYYTLSGIAASVLLMVVLSVTGVFDREQDISVSLTADYGNRSEIALPDGSVVKLNSGSDITYVYNSKKKIREVRFQGEGYFDVSKSKIPFIVKMTDGVEVKVLGTSFNLKAYADAPTIQASLVEGHIELGHNNDKLKMKAGDMAEFDKRTSTLKQLSGDLSHSYGWLNNKLYMDDMSLGDVCKYLERWYNVDIHIQGDLGKNIHYNGVIQEETIADVLEALSHLSNIAYHVKGKNISITPK</sequence>
<evidence type="ECO:0000313" key="5">
    <source>
        <dbReference type="Proteomes" id="UP000033035"/>
    </source>
</evidence>
<dbReference type="Pfam" id="PF04773">
    <property type="entry name" value="FecR"/>
    <property type="match status" value="1"/>
</dbReference>
<evidence type="ECO:0000259" key="2">
    <source>
        <dbReference type="Pfam" id="PF04773"/>
    </source>
</evidence>
<dbReference type="EMBL" id="AQHW01000012">
    <property type="protein sequence ID" value="KKB57612.1"/>
    <property type="molecule type" value="Genomic_DNA"/>
</dbReference>
<dbReference type="Gene3D" id="2.60.120.1440">
    <property type="match status" value="1"/>
</dbReference>
<organism evidence="4 5">
    <name type="scientific">Parabacteroides gordonii MS-1 = DSM 23371</name>
    <dbReference type="NCBI Taxonomy" id="1203610"/>
    <lineage>
        <taxon>Bacteria</taxon>
        <taxon>Pseudomonadati</taxon>
        <taxon>Bacteroidota</taxon>
        <taxon>Bacteroidia</taxon>
        <taxon>Bacteroidales</taxon>
        <taxon>Tannerellaceae</taxon>
        <taxon>Parabacteroides</taxon>
    </lineage>
</organism>
<keyword evidence="1" id="KW-0472">Membrane</keyword>
<dbReference type="PANTHER" id="PTHR30273">
    <property type="entry name" value="PERIPLASMIC SIGNAL SENSOR AND SIGMA FACTOR ACTIVATOR FECR-RELATED"/>
    <property type="match status" value="1"/>
</dbReference>
<gene>
    <name evidence="4" type="ORF">HMPREF1536_01927</name>
</gene>